<feature type="compositionally biased region" description="Basic and acidic residues" evidence="1">
    <location>
        <begin position="253"/>
        <end position="277"/>
    </location>
</feature>
<feature type="compositionally biased region" description="Basic and acidic residues" evidence="1">
    <location>
        <begin position="19"/>
        <end position="38"/>
    </location>
</feature>
<evidence type="ECO:0000313" key="2">
    <source>
        <dbReference type="EMBL" id="KAG9250237.1"/>
    </source>
</evidence>
<accession>A0A9P7ZED1</accession>
<dbReference type="AlphaFoldDB" id="A0A9P7ZED1"/>
<reference evidence="2" key="1">
    <citation type="journal article" date="2021" name="IMA Fungus">
        <title>Genomic characterization of three marine fungi, including Emericellopsis atlantica sp. nov. with signatures of a generalist lifestyle and marine biomass degradation.</title>
        <authorList>
            <person name="Hagestad O.C."/>
            <person name="Hou L."/>
            <person name="Andersen J.H."/>
            <person name="Hansen E.H."/>
            <person name="Altermark B."/>
            <person name="Li C."/>
            <person name="Kuhnert E."/>
            <person name="Cox R.J."/>
            <person name="Crous P.W."/>
            <person name="Spatafora J.W."/>
            <person name="Lail K."/>
            <person name="Amirebrahimi M."/>
            <person name="Lipzen A."/>
            <person name="Pangilinan J."/>
            <person name="Andreopoulos W."/>
            <person name="Hayes R.D."/>
            <person name="Ng V."/>
            <person name="Grigoriev I.V."/>
            <person name="Jackson S.A."/>
            <person name="Sutton T.D.S."/>
            <person name="Dobson A.D.W."/>
            <person name="Rama T."/>
        </authorList>
    </citation>
    <scope>NUCLEOTIDE SEQUENCE</scope>
    <source>
        <strain evidence="2">TS7</strain>
    </source>
</reference>
<feature type="compositionally biased region" description="Basic and acidic residues" evidence="1">
    <location>
        <begin position="212"/>
        <end position="234"/>
    </location>
</feature>
<gene>
    <name evidence="2" type="ORF">F5Z01DRAFT_420401</name>
</gene>
<dbReference type="Proteomes" id="UP000887229">
    <property type="component" value="Unassembled WGS sequence"/>
</dbReference>
<sequence length="277" mass="31965">MPQVYEYSEHIHRRGSPPRHRDRDDSPRRSGDRRDPFVRETMTLEPPPSYASRGRSQPPPDTREMVPRGRNPSRGAYYDDDDDYYARGYSPSNRSRSRRRRSRSRDESPIERAKSAVQDNFTNSTAGIGASLIGAIAGGYAARQVSERVSDNRRPKGAGRRRRSDADKDERIRLASTLIGAAIGGLGANALTNRFEDSKDRDRLKQQAWERTYGREDDLPHYDSGRHADLDHRNGRGVLRGRSDDEDDDYDFVYDRRSDDGLRRPRRQDSDESYRYR</sequence>
<feature type="compositionally biased region" description="Basic and acidic residues" evidence="1">
    <location>
        <begin position="145"/>
        <end position="154"/>
    </location>
</feature>
<feature type="region of interest" description="Disordered" evidence="1">
    <location>
        <begin position="141"/>
        <end position="169"/>
    </location>
</feature>
<organism evidence="2 3">
    <name type="scientific">Emericellopsis atlantica</name>
    <dbReference type="NCBI Taxonomy" id="2614577"/>
    <lineage>
        <taxon>Eukaryota</taxon>
        <taxon>Fungi</taxon>
        <taxon>Dikarya</taxon>
        <taxon>Ascomycota</taxon>
        <taxon>Pezizomycotina</taxon>
        <taxon>Sordariomycetes</taxon>
        <taxon>Hypocreomycetidae</taxon>
        <taxon>Hypocreales</taxon>
        <taxon>Bionectriaceae</taxon>
        <taxon>Emericellopsis</taxon>
    </lineage>
</organism>
<evidence type="ECO:0000313" key="3">
    <source>
        <dbReference type="Proteomes" id="UP000887229"/>
    </source>
</evidence>
<name>A0A9P7ZED1_9HYPO</name>
<evidence type="ECO:0000256" key="1">
    <source>
        <dbReference type="SAM" id="MobiDB-lite"/>
    </source>
</evidence>
<dbReference type="OrthoDB" id="4779214at2759"/>
<comment type="caution">
    <text evidence="2">The sequence shown here is derived from an EMBL/GenBank/DDBJ whole genome shotgun (WGS) entry which is preliminary data.</text>
</comment>
<feature type="region of interest" description="Disordered" evidence="1">
    <location>
        <begin position="1"/>
        <end position="123"/>
    </location>
</feature>
<feature type="compositionally biased region" description="Basic and acidic residues" evidence="1">
    <location>
        <begin position="104"/>
        <end position="114"/>
    </location>
</feature>
<protein>
    <submittedName>
        <fullName evidence="2">Uncharacterized protein</fullName>
    </submittedName>
</protein>
<keyword evidence="3" id="KW-1185">Reference proteome</keyword>
<dbReference type="EMBL" id="MU251281">
    <property type="protein sequence ID" value="KAG9250237.1"/>
    <property type="molecule type" value="Genomic_DNA"/>
</dbReference>
<dbReference type="RefSeq" id="XP_046114161.1">
    <property type="nucleotide sequence ID" value="XM_046259617.1"/>
</dbReference>
<proteinExistence type="predicted"/>
<feature type="region of interest" description="Disordered" evidence="1">
    <location>
        <begin position="211"/>
        <end position="277"/>
    </location>
</feature>
<dbReference type="GeneID" id="70290520"/>